<dbReference type="GO" id="GO:0006302">
    <property type="term" value="P:double-strand break repair"/>
    <property type="evidence" value="ECO:0007669"/>
    <property type="project" value="TreeGrafter"/>
</dbReference>
<reference evidence="12 13" key="1">
    <citation type="submission" date="2018-06" db="EMBL/GenBank/DDBJ databases">
        <authorList>
            <consortium name="Pathogen Informatics"/>
            <person name="Doyle S."/>
        </authorList>
    </citation>
    <scope>NUCLEOTIDE SEQUENCE [LARGE SCALE GENOMIC DNA]</scope>
    <source>
        <strain evidence="12 13">NCTC11661</strain>
    </source>
</reference>
<keyword evidence="7 9" id="KW-0067">ATP-binding</keyword>
<dbReference type="GO" id="GO:0009432">
    <property type="term" value="P:SOS response"/>
    <property type="evidence" value="ECO:0007669"/>
    <property type="project" value="UniProtKB-UniRule"/>
</dbReference>
<feature type="binding site" evidence="9">
    <location>
        <begin position="30"/>
        <end position="37"/>
    </location>
    <ligand>
        <name>ATP</name>
        <dbReference type="ChEBI" id="CHEBI:30616"/>
    </ligand>
</feature>
<dbReference type="PROSITE" id="PS00617">
    <property type="entry name" value="RECF_1"/>
    <property type="match status" value="1"/>
</dbReference>
<dbReference type="Gene3D" id="3.40.50.300">
    <property type="entry name" value="P-loop containing nucleotide triphosphate hydrolases"/>
    <property type="match status" value="1"/>
</dbReference>
<dbReference type="InterPro" id="IPR042174">
    <property type="entry name" value="RecF_2"/>
</dbReference>
<dbReference type="HAMAP" id="MF_00365">
    <property type="entry name" value="RecF"/>
    <property type="match status" value="1"/>
</dbReference>
<dbReference type="InterPro" id="IPR018078">
    <property type="entry name" value="DNA-binding_RecF_CS"/>
</dbReference>
<dbReference type="Pfam" id="PF02463">
    <property type="entry name" value="SMC_N"/>
    <property type="match status" value="1"/>
</dbReference>
<dbReference type="InterPro" id="IPR027417">
    <property type="entry name" value="P-loop_NTPase"/>
</dbReference>
<dbReference type="PANTHER" id="PTHR32182">
    <property type="entry name" value="DNA REPLICATION AND REPAIR PROTEIN RECF"/>
    <property type="match status" value="1"/>
</dbReference>
<dbReference type="Gene3D" id="1.20.1050.90">
    <property type="entry name" value="RecF/RecN/SMC, N-terminal domain"/>
    <property type="match status" value="1"/>
</dbReference>
<organism evidence="12 13">
    <name type="scientific">Bergeyella zoohelcum</name>
    <dbReference type="NCBI Taxonomy" id="1015"/>
    <lineage>
        <taxon>Bacteria</taxon>
        <taxon>Pseudomonadati</taxon>
        <taxon>Bacteroidota</taxon>
        <taxon>Flavobacteriia</taxon>
        <taxon>Flavobacteriales</taxon>
        <taxon>Weeksellaceae</taxon>
        <taxon>Bergeyella</taxon>
    </lineage>
</organism>
<keyword evidence="9 10" id="KW-0234">DNA repair</keyword>
<evidence type="ECO:0000313" key="13">
    <source>
        <dbReference type="Proteomes" id="UP000255515"/>
    </source>
</evidence>
<evidence type="ECO:0000256" key="10">
    <source>
        <dbReference type="RuleBase" id="RU000578"/>
    </source>
</evidence>
<keyword evidence="4 9" id="KW-0963">Cytoplasm</keyword>
<dbReference type="GO" id="GO:0003697">
    <property type="term" value="F:single-stranded DNA binding"/>
    <property type="evidence" value="ECO:0007669"/>
    <property type="project" value="UniProtKB-UniRule"/>
</dbReference>
<evidence type="ECO:0000256" key="8">
    <source>
        <dbReference type="ARBA" id="ARBA00023125"/>
    </source>
</evidence>
<keyword evidence="9 10" id="KW-0742">SOS response</keyword>
<protein>
    <recommendedName>
        <fullName evidence="3 9">DNA replication and repair protein RecF</fullName>
    </recommendedName>
</protein>
<evidence type="ECO:0000256" key="3">
    <source>
        <dbReference type="ARBA" id="ARBA00020170"/>
    </source>
</evidence>
<evidence type="ECO:0000256" key="2">
    <source>
        <dbReference type="ARBA" id="ARBA00008016"/>
    </source>
</evidence>
<dbReference type="GO" id="GO:0006260">
    <property type="term" value="P:DNA replication"/>
    <property type="evidence" value="ECO:0007669"/>
    <property type="project" value="UniProtKB-UniRule"/>
</dbReference>
<keyword evidence="9 10" id="KW-0227">DNA damage</keyword>
<dbReference type="GO" id="GO:0005524">
    <property type="term" value="F:ATP binding"/>
    <property type="evidence" value="ECO:0007669"/>
    <property type="project" value="UniProtKB-UniRule"/>
</dbReference>
<dbReference type="InterPro" id="IPR003395">
    <property type="entry name" value="RecF/RecN/SMC_N"/>
</dbReference>
<keyword evidence="5 9" id="KW-0235">DNA replication</keyword>
<accession>A0A380ZV01</accession>
<dbReference type="PROSITE" id="PS00618">
    <property type="entry name" value="RECF_2"/>
    <property type="match status" value="1"/>
</dbReference>
<dbReference type="SUPFAM" id="SSF52540">
    <property type="entry name" value="P-loop containing nucleoside triphosphate hydrolases"/>
    <property type="match status" value="1"/>
</dbReference>
<dbReference type="Proteomes" id="UP000255515">
    <property type="component" value="Unassembled WGS sequence"/>
</dbReference>
<evidence type="ECO:0000256" key="6">
    <source>
        <dbReference type="ARBA" id="ARBA00022741"/>
    </source>
</evidence>
<comment type="function">
    <text evidence="9 10">The RecF protein is involved in DNA metabolism; it is required for DNA replication and normal SOS inducibility. RecF binds preferentially to single-stranded, linear DNA. It also seems to bind ATP.</text>
</comment>
<dbReference type="InterPro" id="IPR001238">
    <property type="entry name" value="DNA-binding_RecF"/>
</dbReference>
<evidence type="ECO:0000256" key="7">
    <source>
        <dbReference type="ARBA" id="ARBA00022840"/>
    </source>
</evidence>
<dbReference type="EMBL" id="UFTJ01000003">
    <property type="protein sequence ID" value="SUV52598.1"/>
    <property type="molecule type" value="Genomic_DNA"/>
</dbReference>
<gene>
    <name evidence="9 12" type="primary">recF</name>
    <name evidence="12" type="ORF">NCTC11661_01738</name>
</gene>
<evidence type="ECO:0000256" key="4">
    <source>
        <dbReference type="ARBA" id="ARBA00022490"/>
    </source>
</evidence>
<evidence type="ECO:0000256" key="5">
    <source>
        <dbReference type="ARBA" id="ARBA00022705"/>
    </source>
</evidence>
<evidence type="ECO:0000256" key="1">
    <source>
        <dbReference type="ARBA" id="ARBA00004496"/>
    </source>
</evidence>
<dbReference type="GO" id="GO:0005737">
    <property type="term" value="C:cytoplasm"/>
    <property type="evidence" value="ECO:0007669"/>
    <property type="project" value="UniProtKB-SubCell"/>
</dbReference>
<dbReference type="AlphaFoldDB" id="A0A380ZV01"/>
<evidence type="ECO:0000256" key="9">
    <source>
        <dbReference type="HAMAP-Rule" id="MF_00365"/>
    </source>
</evidence>
<dbReference type="PANTHER" id="PTHR32182:SF0">
    <property type="entry name" value="DNA REPLICATION AND REPAIR PROTEIN RECF"/>
    <property type="match status" value="1"/>
</dbReference>
<evidence type="ECO:0000313" key="12">
    <source>
        <dbReference type="EMBL" id="SUV52598.1"/>
    </source>
</evidence>
<proteinExistence type="inferred from homology"/>
<comment type="subcellular location">
    <subcellularLocation>
        <location evidence="1 9 10">Cytoplasm</location>
    </subcellularLocation>
</comment>
<keyword evidence="6 9" id="KW-0547">Nucleotide-binding</keyword>
<name>A0A380ZV01_9FLAO</name>
<dbReference type="RefSeq" id="WP_002688347.1">
    <property type="nucleotide sequence ID" value="NZ_UFTJ01000003.1"/>
</dbReference>
<dbReference type="NCBIfam" id="TIGR00611">
    <property type="entry name" value="recf"/>
    <property type="match status" value="1"/>
</dbReference>
<keyword evidence="8 9" id="KW-0238">DNA-binding</keyword>
<sequence>MIIRKLNITQFKNHLYKDFEFSEKINCFVGNNGMGKTNVLDALHYLSVGKSFLGSSDVQNIHFRQQEEEGMAFFSIRAEILGEETEDALTISYQKEAKKIIRKNDKPYERLADHIGYLPSVMISPYDSNLISDSGESRRKFMDAMISQTDSEYLHQIMGYQKALQQRNALLKYFYKNRIFDKDSLEIYDEPLANNGNNIFQKRKKFITELSPIVQQFYTILSGGNEAINVSYISNLEEDNKVATMQEVLYQNLEKDKILTYTGKGIHKDDLLFAMNGLPIKKIGSQGQQKSFLIALKLAQIARIKSLTGKKPIVLLDDIFDKLDDSRVANLIDLLSKENFGQIFITDTHLERTSEIVHKIDAKAQIFHLS</sequence>
<evidence type="ECO:0000259" key="11">
    <source>
        <dbReference type="Pfam" id="PF02463"/>
    </source>
</evidence>
<comment type="similarity">
    <text evidence="2 9 10">Belongs to the RecF family.</text>
</comment>
<feature type="domain" description="RecF/RecN/SMC N-terminal" evidence="11">
    <location>
        <begin position="3"/>
        <end position="355"/>
    </location>
</feature>
<dbReference type="GO" id="GO:0000731">
    <property type="term" value="P:DNA synthesis involved in DNA repair"/>
    <property type="evidence" value="ECO:0007669"/>
    <property type="project" value="TreeGrafter"/>
</dbReference>